<dbReference type="Gene3D" id="2.130.10.10">
    <property type="entry name" value="YVTN repeat-like/Quinoprotein amine dehydrogenase"/>
    <property type="match status" value="2"/>
</dbReference>
<dbReference type="SUPFAM" id="SSF51004">
    <property type="entry name" value="C-terminal (heme d1) domain of cytochrome cd1-nitrite reductase"/>
    <property type="match status" value="1"/>
</dbReference>
<evidence type="ECO:0000313" key="1">
    <source>
        <dbReference type="EMBL" id="VAW64727.1"/>
    </source>
</evidence>
<name>A0A3B0XNE6_9ZZZZ</name>
<dbReference type="AlphaFoldDB" id="A0A3B0XNE6"/>
<sequence>MMLMIKKLKHCLKPAGQLASVCVLYGLFSTAAEAVKVEQNGINVQFSLESLTGSGEKPIADTDAVFRFDISDNFGAPVAGAYPAVWMQRRAESVPTDKNACQNMLKTFIGGSVMSQPTLNLNVYYVLVMNDDASISVVDPLFGFGGTNLLGMIALSSPGYDWSLSEQQQRLFVSLPQSQKLAVVDTASFKVIREIELGVEPGRVILQPDEHYVWVAYNPVADEQPDKGGVIVIDVLAGRQVAKIQTGGGKHQISFSADNRYAFIANEQGGGVSVIDVDKLKKVEDIASGKRPASIAYSSAADAVYITDSETGSIVGINASTLKVNSRTQVAPGLGQIRFAPGGRFAVVVNPLNDKVYIWDALNDRIVKSAKVEKGPDQVSFTDTLAHIRHQGSETVFMLSMDVITDPSVAMQVVDFPAGQSAFGIASSPADGIVQTPGENAVLVAHPVDRQVYYYKEGMAAPMGSFKNFNRRARAVLAVDRTLQETVAGRYETVARLADAGSYDVVFFMESPRLLHCFAASVLPNKKQLNLQPYPVLAQRLSTGSVKKGKTTTLRFRLSDAKLGTPLTGLSDLQVLTVLAPGIWQDRQGALELGEGIYSIELTPPRAGAYYVSLNASWKNKNLLPPWNLMFRATA</sequence>
<proteinExistence type="predicted"/>
<dbReference type="InterPro" id="IPR011048">
    <property type="entry name" value="Haem_d1_sf"/>
</dbReference>
<reference evidence="1" key="1">
    <citation type="submission" date="2018-06" db="EMBL/GenBank/DDBJ databases">
        <authorList>
            <person name="Zhirakovskaya E."/>
        </authorList>
    </citation>
    <scope>NUCLEOTIDE SEQUENCE</scope>
</reference>
<dbReference type="Pfam" id="PF02239">
    <property type="entry name" value="Cytochrom_D1"/>
    <property type="match status" value="1"/>
</dbReference>
<dbReference type="PANTHER" id="PTHR47197:SF3">
    <property type="entry name" value="DIHYDRO-HEME D1 DEHYDROGENASE"/>
    <property type="match status" value="1"/>
</dbReference>
<dbReference type="InterPro" id="IPR051200">
    <property type="entry name" value="Host-pathogen_enzymatic-act"/>
</dbReference>
<dbReference type="InterPro" id="IPR015943">
    <property type="entry name" value="WD40/YVTN_repeat-like_dom_sf"/>
</dbReference>
<accession>A0A3B0XNE6</accession>
<organism evidence="1">
    <name type="scientific">hydrothermal vent metagenome</name>
    <dbReference type="NCBI Taxonomy" id="652676"/>
    <lineage>
        <taxon>unclassified sequences</taxon>
        <taxon>metagenomes</taxon>
        <taxon>ecological metagenomes</taxon>
    </lineage>
</organism>
<dbReference type="PANTHER" id="PTHR47197">
    <property type="entry name" value="PROTEIN NIRF"/>
    <property type="match status" value="1"/>
</dbReference>
<gene>
    <name evidence="1" type="ORF">MNBD_GAMMA10-3075</name>
</gene>
<protein>
    <submittedName>
        <fullName evidence="1">Uncharacterized protein</fullName>
    </submittedName>
</protein>
<dbReference type="EMBL" id="UOFJ01000144">
    <property type="protein sequence ID" value="VAW64727.1"/>
    <property type="molecule type" value="Genomic_DNA"/>
</dbReference>
<feature type="non-terminal residue" evidence="1">
    <location>
        <position position="635"/>
    </location>
</feature>